<organism evidence="3 4">
    <name type="scientific">Prorocentrum cordatum</name>
    <dbReference type="NCBI Taxonomy" id="2364126"/>
    <lineage>
        <taxon>Eukaryota</taxon>
        <taxon>Sar</taxon>
        <taxon>Alveolata</taxon>
        <taxon>Dinophyceae</taxon>
        <taxon>Prorocentrales</taxon>
        <taxon>Prorocentraceae</taxon>
        <taxon>Prorocentrum</taxon>
    </lineage>
</organism>
<dbReference type="InterPro" id="IPR011989">
    <property type="entry name" value="ARM-like"/>
</dbReference>
<gene>
    <name evidence="3" type="ORF">PCOR1329_LOCUS58430</name>
</gene>
<dbReference type="InterPro" id="IPR016024">
    <property type="entry name" value="ARM-type_fold"/>
</dbReference>
<evidence type="ECO:0000256" key="1">
    <source>
        <dbReference type="ARBA" id="ARBA00022737"/>
    </source>
</evidence>
<feature type="compositionally biased region" description="Basic and acidic residues" evidence="2">
    <location>
        <begin position="539"/>
        <end position="558"/>
    </location>
</feature>
<comment type="caution">
    <text evidence="3">The sequence shown here is derived from an EMBL/GenBank/DDBJ whole genome shotgun (WGS) entry which is preliminary data.</text>
</comment>
<dbReference type="SUPFAM" id="SSF48371">
    <property type="entry name" value="ARM repeat"/>
    <property type="match status" value="1"/>
</dbReference>
<proteinExistence type="predicted"/>
<keyword evidence="4" id="KW-1185">Reference proteome</keyword>
<accession>A0ABN9VIR6</accession>
<feature type="compositionally biased region" description="Basic and acidic residues" evidence="2">
    <location>
        <begin position="687"/>
        <end position="715"/>
    </location>
</feature>
<name>A0ABN9VIR6_9DINO</name>
<reference evidence="3" key="1">
    <citation type="submission" date="2023-10" db="EMBL/GenBank/DDBJ databases">
        <authorList>
            <person name="Chen Y."/>
            <person name="Shah S."/>
            <person name="Dougan E. K."/>
            <person name="Thang M."/>
            <person name="Chan C."/>
        </authorList>
    </citation>
    <scope>NUCLEOTIDE SEQUENCE [LARGE SCALE GENOMIC DNA]</scope>
</reference>
<feature type="region of interest" description="Disordered" evidence="2">
    <location>
        <begin position="666"/>
        <end position="725"/>
    </location>
</feature>
<feature type="region of interest" description="Disordered" evidence="2">
    <location>
        <begin position="478"/>
        <end position="586"/>
    </location>
</feature>
<dbReference type="PANTHER" id="PTHR22895:SF0">
    <property type="entry name" value="ARMADILLO REPEAT-CONTAINING PROTEIN 6"/>
    <property type="match status" value="1"/>
</dbReference>
<evidence type="ECO:0000256" key="2">
    <source>
        <dbReference type="SAM" id="MobiDB-lite"/>
    </source>
</evidence>
<dbReference type="Proteomes" id="UP001189429">
    <property type="component" value="Unassembled WGS sequence"/>
</dbReference>
<protein>
    <submittedName>
        <fullName evidence="3">Uncharacterized protein</fullName>
    </submittedName>
</protein>
<keyword evidence="1" id="KW-0677">Repeat</keyword>
<dbReference type="EMBL" id="CAUYUJ010017247">
    <property type="protein sequence ID" value="CAK0873138.1"/>
    <property type="molecule type" value="Genomic_DNA"/>
</dbReference>
<dbReference type="PANTHER" id="PTHR22895">
    <property type="entry name" value="ARMADILLO REPEAT-CONTAINING PROTEIN 6"/>
    <property type="match status" value="1"/>
</dbReference>
<evidence type="ECO:0000313" key="4">
    <source>
        <dbReference type="Proteomes" id="UP001189429"/>
    </source>
</evidence>
<feature type="non-terminal residue" evidence="3">
    <location>
        <position position="742"/>
    </location>
</feature>
<sequence>AVIAHLQDYESSPPESTKALRALSSLAYADASKVGNDEAALAQLLRLLLIHPDAVQLQLAAMRALCNMAYDHKVALARGPRGPVRPGDRGGEAPGAEGRGGEGERGAGAHRGRRDAAHRRERHPEGDHEGPGGPLRPLPRSQPRRAVRGAGGPAGELIGQLIRNEVVEPPQVAQRFAAAGGEPCSALTAAGWLGLAKQFCLFDLQELPQLMTDAGAIAQCTKLMEKHIGDPVVQLGGIEAMSSLVGNRWAGLQSFAEVGGMRSIEAAMGAHKGDAMIQTKGVRALSSGILWPEDDIQKKSGYDTRTSEHGAHPGGVRRPQGETVELQTAALEALAKYVENKELAKLFAAAGGEQLVKDIMSQHAGTAKVKSFGDMVLTGVKRLGPAFAGTERQQKLVRGELAATGGGLGPAAMGSRGERMRRRLRLLPHLLAGAGAALLAAAGLSSRWRSRMADQWQGLRSRYELGSVEEMWARTSADSRRRGCGPRGTGRNCRSSWRERRPGSASAPRAGARRRRRMDEQRAAKVRGRLGTVETAWRTGRDRQARIGHQEREARDLGEASDGSQQFLRARSRARGEHEPERRDDLAERLRERERLAGIRAQNEPAEWFLQRVERRWMWLLEREEKMEQRARSYDEQLEAQVRAEEEREERHTQARLQEVERRLARAEKEAKTVKNQARGGAVPASRPRERQRQAREPRRGREEAPHERAPRLSREAATAENMELRRHAIQEEAELKASGAP</sequence>
<feature type="compositionally biased region" description="Basic and acidic residues" evidence="2">
    <location>
        <begin position="574"/>
        <end position="586"/>
    </location>
</feature>
<feature type="compositionally biased region" description="Basic residues" evidence="2">
    <location>
        <begin position="108"/>
        <end position="121"/>
    </location>
</feature>
<dbReference type="Gene3D" id="1.25.10.10">
    <property type="entry name" value="Leucine-rich Repeat Variant"/>
    <property type="match status" value="1"/>
</dbReference>
<evidence type="ECO:0000313" key="3">
    <source>
        <dbReference type="EMBL" id="CAK0873138.1"/>
    </source>
</evidence>
<feature type="region of interest" description="Disordered" evidence="2">
    <location>
        <begin position="78"/>
        <end position="153"/>
    </location>
</feature>
<feature type="non-terminal residue" evidence="3">
    <location>
        <position position="1"/>
    </location>
</feature>